<organism evidence="2 3">
    <name type="scientific">Albidovulum aquaemixtae</name>
    <dbReference type="NCBI Taxonomy" id="1542388"/>
    <lineage>
        <taxon>Bacteria</taxon>
        <taxon>Pseudomonadati</taxon>
        <taxon>Pseudomonadota</taxon>
        <taxon>Alphaproteobacteria</taxon>
        <taxon>Rhodobacterales</taxon>
        <taxon>Paracoccaceae</taxon>
        <taxon>Albidovulum</taxon>
    </lineage>
</organism>
<dbReference type="InterPro" id="IPR051531">
    <property type="entry name" value="N-acetyltransferase"/>
</dbReference>
<dbReference type="GO" id="GO:0016747">
    <property type="term" value="F:acyltransferase activity, transferring groups other than amino-acyl groups"/>
    <property type="evidence" value="ECO:0007669"/>
    <property type="project" value="InterPro"/>
</dbReference>
<dbReference type="OrthoDB" id="6293260at2"/>
<evidence type="ECO:0000313" key="3">
    <source>
        <dbReference type="Proteomes" id="UP000244924"/>
    </source>
</evidence>
<sequence length="189" mass="20718">MIRPWEQPPTGAAADVAATLAAAIPVIETERLTLRAPRIGDFGAYAEIYMSDRWPGHHAATREEVWLDYCQMIAGWLLRGTGVMAIERREGGALLGFVILNHEYGDPELELGWVLTAEAEGRGYATEAARALRDDAAAMGLTELVSYIDPENARSVRVAERLGARRDKAAEAGIAHPVLAYRHPRESRA</sequence>
<dbReference type="InterPro" id="IPR016181">
    <property type="entry name" value="Acyl_CoA_acyltransferase"/>
</dbReference>
<feature type="domain" description="N-acetyltransferase" evidence="1">
    <location>
        <begin position="32"/>
        <end position="186"/>
    </location>
</feature>
<evidence type="ECO:0000259" key="1">
    <source>
        <dbReference type="PROSITE" id="PS51186"/>
    </source>
</evidence>
<accession>A0A2R8B265</accession>
<dbReference type="EMBL" id="OMOQ01000001">
    <property type="protein sequence ID" value="SPH16635.1"/>
    <property type="molecule type" value="Genomic_DNA"/>
</dbReference>
<dbReference type="RefSeq" id="WP_108851163.1">
    <property type="nucleotide sequence ID" value="NZ_OMOQ01000001.1"/>
</dbReference>
<dbReference type="AlphaFoldDB" id="A0A2R8B265"/>
<protein>
    <recommendedName>
        <fullName evidence="1">N-acetyltransferase domain-containing protein</fullName>
    </recommendedName>
</protein>
<dbReference type="Proteomes" id="UP000244924">
    <property type="component" value="Unassembled WGS sequence"/>
</dbReference>
<dbReference type="Gene3D" id="3.40.630.30">
    <property type="match status" value="1"/>
</dbReference>
<dbReference type="PANTHER" id="PTHR43792">
    <property type="entry name" value="GNAT FAMILY, PUTATIVE (AFU_ORTHOLOGUE AFUA_3G00765)-RELATED-RELATED"/>
    <property type="match status" value="1"/>
</dbReference>
<proteinExistence type="predicted"/>
<reference evidence="2 3" key="1">
    <citation type="submission" date="2018-03" db="EMBL/GenBank/DDBJ databases">
        <authorList>
            <person name="Keele B.F."/>
        </authorList>
    </citation>
    <scope>NUCLEOTIDE SEQUENCE [LARGE SCALE GENOMIC DNA]</scope>
    <source>
        <strain evidence="2 3">CECT 8626</strain>
    </source>
</reference>
<evidence type="ECO:0000313" key="2">
    <source>
        <dbReference type="EMBL" id="SPH16635.1"/>
    </source>
</evidence>
<name>A0A2R8B265_9RHOB</name>
<dbReference type="Pfam" id="PF13302">
    <property type="entry name" value="Acetyltransf_3"/>
    <property type="match status" value="1"/>
</dbReference>
<dbReference type="PROSITE" id="PS51186">
    <property type="entry name" value="GNAT"/>
    <property type="match status" value="1"/>
</dbReference>
<dbReference type="InterPro" id="IPR000182">
    <property type="entry name" value="GNAT_dom"/>
</dbReference>
<gene>
    <name evidence="2" type="ORF">DEA8626_00145</name>
</gene>
<keyword evidence="3" id="KW-1185">Reference proteome</keyword>
<dbReference type="PANTHER" id="PTHR43792:SF1">
    <property type="entry name" value="N-ACETYLTRANSFERASE DOMAIN-CONTAINING PROTEIN"/>
    <property type="match status" value="1"/>
</dbReference>
<dbReference type="SUPFAM" id="SSF55729">
    <property type="entry name" value="Acyl-CoA N-acyltransferases (Nat)"/>
    <property type="match status" value="1"/>
</dbReference>